<feature type="region of interest" description="Disordered" evidence="2">
    <location>
        <begin position="56"/>
        <end position="81"/>
    </location>
</feature>
<proteinExistence type="predicted"/>
<comment type="caution">
    <text evidence="4">The sequence shown here is derived from an EMBL/GenBank/DDBJ whole genome shotgun (WGS) entry which is preliminary data.</text>
</comment>
<dbReference type="Pfam" id="PF00172">
    <property type="entry name" value="Zn_clus"/>
    <property type="match status" value="1"/>
</dbReference>
<evidence type="ECO:0000313" key="4">
    <source>
        <dbReference type="EMBL" id="KAK1766935.1"/>
    </source>
</evidence>
<keyword evidence="5" id="KW-1185">Reference proteome</keyword>
<sequence length="682" mass="74021">MAEETSKPAGVRKKFATPPVKSACLSCRASRTRCDGSNPCANCQARSRECVYLPSRRGGARVRKKRKVSDEDPEQPGSAPAEFELVAAPQEPIPLENYIDPGAGLSQLPDWFQDSDYMFDGLFTTPCFPNVSDTDNESDARPPFSGKPVPMVRAYKSDSAIREAYYVFIHSVFPILPPPDGIPVDHVSPRYQDQVESFEDGFESSSPVGLAISAILALIPCPEDTDHLSHESLLFRRKYAQYLAQSALESIEAESEIPDSSTEPPRALEDPPDGPVREPFHRGVPLELESIIALDLLSVYEYAQRGNLKKMQSRAGQALMSAMALSIHSSSGDDEFCESRRRVWWMTYMSATQASVVNNTKLSFAIFAPGFTAKFPVLKSDSEAFAIFIRSQQAILSASKFVMELKKTVAANGNMTPVYEQMRELEMFLEPLIAQSDAWVFSSTTTSPVDPSEEVVARGLKCIARVKLNSARIKVHRYCAFLDLPIFSAKHCDLRAKPAGGEFDQETTNSLSFCSYSPLLSNPTSSSASSSPPFPSNHSTPSSNGDLGLWATVSPGGGNSGFPFSSHVSSKISLQAALNVAQAFDDLPYPNPSGQQQPQPPPYRLSPTSVVPAPRTMPSFACCAMQCAYALLMVRDRAKAAGAPTPLVAGLLGVLNRGLASISATLENYSSAFEALGGMRGE</sequence>
<dbReference type="RefSeq" id="XP_060283148.1">
    <property type="nucleotide sequence ID" value="XM_060429991.1"/>
</dbReference>
<dbReference type="EMBL" id="MU839010">
    <property type="protein sequence ID" value="KAK1766935.1"/>
    <property type="molecule type" value="Genomic_DNA"/>
</dbReference>
<dbReference type="SUPFAM" id="SSF57701">
    <property type="entry name" value="Zn2/Cys6 DNA-binding domain"/>
    <property type="match status" value="1"/>
</dbReference>
<reference evidence="4" key="1">
    <citation type="submission" date="2023-06" db="EMBL/GenBank/DDBJ databases">
        <title>Genome-scale phylogeny and comparative genomics of the fungal order Sordariales.</title>
        <authorList>
            <consortium name="Lawrence Berkeley National Laboratory"/>
            <person name="Hensen N."/>
            <person name="Bonometti L."/>
            <person name="Westerberg I."/>
            <person name="Brannstrom I.O."/>
            <person name="Guillou S."/>
            <person name="Cros-Aarteil S."/>
            <person name="Calhoun S."/>
            <person name="Haridas S."/>
            <person name="Kuo A."/>
            <person name="Mondo S."/>
            <person name="Pangilinan J."/>
            <person name="Riley R."/>
            <person name="Labutti K."/>
            <person name="Andreopoulos B."/>
            <person name="Lipzen A."/>
            <person name="Chen C."/>
            <person name="Yanf M."/>
            <person name="Daum C."/>
            <person name="Ng V."/>
            <person name="Clum A."/>
            <person name="Steindorff A."/>
            <person name="Ohm R."/>
            <person name="Martin F."/>
            <person name="Silar P."/>
            <person name="Natvig D."/>
            <person name="Lalanne C."/>
            <person name="Gautier V."/>
            <person name="Ament-Velasquez S.L."/>
            <person name="Kruys A."/>
            <person name="Hutchinson M.I."/>
            <person name="Powell A.J."/>
            <person name="Barry K."/>
            <person name="Miller A.N."/>
            <person name="Grigoriev I.V."/>
            <person name="Debuchy R."/>
            <person name="Gladieux P."/>
            <person name="Thoren M.H."/>
            <person name="Johannesson H."/>
        </authorList>
    </citation>
    <scope>NUCLEOTIDE SEQUENCE</scope>
    <source>
        <strain evidence="4">8032-3</strain>
    </source>
</reference>
<dbReference type="InterPro" id="IPR036864">
    <property type="entry name" value="Zn2-C6_fun-type_DNA-bd_sf"/>
</dbReference>
<dbReference type="CDD" id="cd12148">
    <property type="entry name" value="fungal_TF_MHR"/>
    <property type="match status" value="1"/>
</dbReference>
<evidence type="ECO:0000313" key="5">
    <source>
        <dbReference type="Proteomes" id="UP001244011"/>
    </source>
</evidence>
<evidence type="ECO:0000256" key="1">
    <source>
        <dbReference type="ARBA" id="ARBA00023242"/>
    </source>
</evidence>
<evidence type="ECO:0000256" key="2">
    <source>
        <dbReference type="SAM" id="MobiDB-lite"/>
    </source>
</evidence>
<name>A0AAJ0FNA1_9PEZI</name>
<protein>
    <submittedName>
        <fullName evidence="4">Sorbicillinoid biosynthetic cluster transcription factor sor3</fullName>
    </submittedName>
</protein>
<feature type="region of interest" description="Disordered" evidence="2">
    <location>
        <begin position="585"/>
        <end position="609"/>
    </location>
</feature>
<dbReference type="PROSITE" id="PS00463">
    <property type="entry name" value="ZN2_CY6_FUNGAL_1"/>
    <property type="match status" value="1"/>
</dbReference>
<dbReference type="SMART" id="SM00066">
    <property type="entry name" value="GAL4"/>
    <property type="match status" value="1"/>
</dbReference>
<gene>
    <name evidence="4" type="ORF">QBC33DRAFT_559654</name>
</gene>
<feature type="compositionally biased region" description="Basic residues" evidence="2">
    <location>
        <begin position="58"/>
        <end position="67"/>
    </location>
</feature>
<dbReference type="InterPro" id="IPR001138">
    <property type="entry name" value="Zn2Cys6_DnaBD"/>
</dbReference>
<feature type="domain" description="Zn(2)-C6 fungal-type" evidence="3">
    <location>
        <begin position="23"/>
        <end position="52"/>
    </location>
</feature>
<dbReference type="PANTHER" id="PTHR47431:SF5">
    <property type="entry name" value="ZN(II)2CYS6 TRANSCRIPTION FACTOR (EUROFUNG)"/>
    <property type="match status" value="1"/>
</dbReference>
<dbReference type="GO" id="GO:0000981">
    <property type="term" value="F:DNA-binding transcription factor activity, RNA polymerase II-specific"/>
    <property type="evidence" value="ECO:0007669"/>
    <property type="project" value="InterPro"/>
</dbReference>
<keyword evidence="1" id="KW-0539">Nucleus</keyword>
<dbReference type="Gene3D" id="4.10.240.10">
    <property type="entry name" value="Zn(2)-C6 fungal-type DNA-binding domain"/>
    <property type="match status" value="1"/>
</dbReference>
<dbReference type="CDD" id="cd00067">
    <property type="entry name" value="GAL4"/>
    <property type="match status" value="1"/>
</dbReference>
<dbReference type="AlphaFoldDB" id="A0AAJ0FNA1"/>
<organism evidence="4 5">
    <name type="scientific">Phialemonium atrogriseum</name>
    <dbReference type="NCBI Taxonomy" id="1093897"/>
    <lineage>
        <taxon>Eukaryota</taxon>
        <taxon>Fungi</taxon>
        <taxon>Dikarya</taxon>
        <taxon>Ascomycota</taxon>
        <taxon>Pezizomycotina</taxon>
        <taxon>Sordariomycetes</taxon>
        <taxon>Sordariomycetidae</taxon>
        <taxon>Cephalothecales</taxon>
        <taxon>Cephalothecaceae</taxon>
        <taxon>Phialemonium</taxon>
    </lineage>
</organism>
<dbReference type="Proteomes" id="UP001244011">
    <property type="component" value="Unassembled WGS sequence"/>
</dbReference>
<feature type="compositionally biased region" description="Low complexity" evidence="2">
    <location>
        <begin position="525"/>
        <end position="543"/>
    </location>
</feature>
<evidence type="ECO:0000259" key="3">
    <source>
        <dbReference type="PROSITE" id="PS50048"/>
    </source>
</evidence>
<dbReference type="GO" id="GO:0008270">
    <property type="term" value="F:zinc ion binding"/>
    <property type="evidence" value="ECO:0007669"/>
    <property type="project" value="InterPro"/>
</dbReference>
<accession>A0AAJ0FNA1</accession>
<dbReference type="GeneID" id="85313178"/>
<feature type="region of interest" description="Disordered" evidence="2">
    <location>
        <begin position="253"/>
        <end position="280"/>
    </location>
</feature>
<dbReference type="PANTHER" id="PTHR47431">
    <property type="entry name" value="ZN(II)2CYS6 TRANSCRIPTION FACTOR (EUROFUNG)-RELATED"/>
    <property type="match status" value="1"/>
</dbReference>
<dbReference type="PROSITE" id="PS50048">
    <property type="entry name" value="ZN2_CY6_FUNGAL_2"/>
    <property type="match status" value="1"/>
</dbReference>
<feature type="region of interest" description="Disordered" evidence="2">
    <location>
        <begin position="525"/>
        <end position="550"/>
    </location>
</feature>